<evidence type="ECO:0000313" key="2">
    <source>
        <dbReference type="EMBL" id="MBC6680070.1"/>
    </source>
</evidence>
<accession>A0A923NLD8</accession>
<dbReference type="Pfam" id="PF00300">
    <property type="entry name" value="His_Phos_1"/>
    <property type="match status" value="1"/>
</dbReference>
<evidence type="ECO:0000313" key="3">
    <source>
        <dbReference type="Proteomes" id="UP000602647"/>
    </source>
</evidence>
<gene>
    <name evidence="2" type="ORF">H9L42_09520</name>
</gene>
<dbReference type="PANTHER" id="PTHR46517:SF1">
    <property type="entry name" value="FRUCTOSE-2,6-BISPHOSPHATASE TIGAR"/>
    <property type="match status" value="1"/>
</dbReference>
<reference evidence="2" key="1">
    <citation type="submission" date="2020-08" db="EMBL/GenBank/DDBJ databases">
        <title>Genome public.</title>
        <authorList>
            <person name="Liu C."/>
            <person name="Sun Q."/>
        </authorList>
    </citation>
    <scope>NUCLEOTIDE SEQUENCE</scope>
    <source>
        <strain evidence="2">BX12</strain>
    </source>
</reference>
<name>A0A923NLD8_9FIRM</name>
<dbReference type="RefSeq" id="WP_187303173.1">
    <property type="nucleotide sequence ID" value="NZ_JACRYT010000009.1"/>
</dbReference>
<comment type="caution">
    <text evidence="2">The sequence shown here is derived from an EMBL/GenBank/DDBJ whole genome shotgun (WGS) entry which is preliminary data.</text>
</comment>
<dbReference type="AlphaFoldDB" id="A0A923NLD8"/>
<dbReference type="InterPro" id="IPR029033">
    <property type="entry name" value="His_PPase_superfam"/>
</dbReference>
<dbReference type="GO" id="GO:0005829">
    <property type="term" value="C:cytosol"/>
    <property type="evidence" value="ECO:0007669"/>
    <property type="project" value="TreeGrafter"/>
</dbReference>
<dbReference type="EMBL" id="JACRYT010000009">
    <property type="protein sequence ID" value="MBC6680070.1"/>
    <property type="molecule type" value="Genomic_DNA"/>
</dbReference>
<dbReference type="Proteomes" id="UP000602647">
    <property type="component" value="Unassembled WGS sequence"/>
</dbReference>
<organism evidence="2 3">
    <name type="scientific">Zhenpiania hominis</name>
    <dbReference type="NCBI Taxonomy" id="2763644"/>
    <lineage>
        <taxon>Bacteria</taxon>
        <taxon>Bacillati</taxon>
        <taxon>Bacillota</taxon>
        <taxon>Clostridia</taxon>
        <taxon>Peptostreptococcales</taxon>
        <taxon>Anaerovoracaceae</taxon>
        <taxon>Zhenpiania</taxon>
    </lineage>
</organism>
<evidence type="ECO:0000256" key="1">
    <source>
        <dbReference type="ARBA" id="ARBA00022801"/>
    </source>
</evidence>
<dbReference type="SUPFAM" id="SSF53254">
    <property type="entry name" value="Phosphoglycerate mutase-like"/>
    <property type="match status" value="1"/>
</dbReference>
<dbReference type="CDD" id="cd07067">
    <property type="entry name" value="HP_PGM_like"/>
    <property type="match status" value="1"/>
</dbReference>
<keyword evidence="1" id="KW-0378">Hydrolase</keyword>
<dbReference type="Gene3D" id="3.40.50.1240">
    <property type="entry name" value="Phosphoglycerate mutase-like"/>
    <property type="match status" value="1"/>
</dbReference>
<dbReference type="GO" id="GO:0045820">
    <property type="term" value="P:negative regulation of glycolytic process"/>
    <property type="evidence" value="ECO:0007669"/>
    <property type="project" value="TreeGrafter"/>
</dbReference>
<dbReference type="PANTHER" id="PTHR46517">
    <property type="entry name" value="FRUCTOSE-2,6-BISPHOSPHATASE TIGAR"/>
    <property type="match status" value="1"/>
</dbReference>
<dbReference type="SMART" id="SM00855">
    <property type="entry name" value="PGAM"/>
    <property type="match status" value="1"/>
</dbReference>
<dbReference type="GO" id="GO:0043456">
    <property type="term" value="P:regulation of pentose-phosphate shunt"/>
    <property type="evidence" value="ECO:0007669"/>
    <property type="project" value="TreeGrafter"/>
</dbReference>
<keyword evidence="3" id="KW-1185">Reference proteome</keyword>
<sequence length="206" mass="23615">MKSQIHLIRHGITEGNQRRLYYGAADIPLAKEGERMLKELVAEHIYPEAEGSDFYTTGLIRTEQTLTLIYGEKEHSVIEELREMNFGQFEMKSYQELKEVPAYIEWAGDKTGTFASPDGESIVEFRKRIENGFDILMGRHRLKELSVRHSGKDAFSTVVCHGGTIASIMEFYFPGKREHFYKWIPDPGHGFTLDVKAGDVLNYGEF</sequence>
<dbReference type="InterPro" id="IPR013078">
    <property type="entry name" value="His_Pase_superF_clade-1"/>
</dbReference>
<dbReference type="GO" id="GO:0004331">
    <property type="term" value="F:fructose-2,6-bisphosphate 2-phosphatase activity"/>
    <property type="evidence" value="ECO:0007669"/>
    <property type="project" value="TreeGrafter"/>
</dbReference>
<dbReference type="InterPro" id="IPR051695">
    <property type="entry name" value="Phosphoglycerate_Mutase"/>
</dbReference>
<protein>
    <submittedName>
        <fullName evidence="2">Histidine phosphatase family protein</fullName>
    </submittedName>
</protein>
<proteinExistence type="predicted"/>